<dbReference type="STRING" id="1611254.A0A2G5STJ8"/>
<keyword evidence="3" id="KW-1185">Reference proteome</keyword>
<reference evidence="3" key="1">
    <citation type="submission" date="2017-10" db="EMBL/GenBank/DDBJ databases">
        <title>Rapid genome shrinkage in a self-fertile nematode reveals novel sperm competition proteins.</title>
        <authorList>
            <person name="Yin D."/>
            <person name="Schwarz E.M."/>
            <person name="Thomas C.G."/>
            <person name="Felde R.L."/>
            <person name="Korf I.F."/>
            <person name="Cutter A.D."/>
            <person name="Schartner C.M."/>
            <person name="Ralston E.J."/>
            <person name="Meyer B.J."/>
            <person name="Haag E.S."/>
        </authorList>
    </citation>
    <scope>NUCLEOTIDE SEQUENCE [LARGE SCALE GENOMIC DNA]</scope>
    <source>
        <strain evidence="3">JU1422</strain>
    </source>
</reference>
<dbReference type="AlphaFoldDB" id="A0A2G5STJ8"/>
<proteinExistence type="predicted"/>
<dbReference type="Proteomes" id="UP000230233">
    <property type="component" value="Chromosome X"/>
</dbReference>
<evidence type="ECO:0000256" key="1">
    <source>
        <dbReference type="SAM" id="MobiDB-lite"/>
    </source>
</evidence>
<comment type="caution">
    <text evidence="2">The sequence shown here is derived from an EMBL/GenBank/DDBJ whole genome shotgun (WGS) entry which is preliminary data.</text>
</comment>
<sequence>MSVSIFLQNTRYDPNVPIYPMFPETNQNPFLGSVYGGSIRDRDSVYGGGGGRDSSFGQRAGDSISRTGVEPRDPSIVEIPSNEPIMTSSTHSQGGSRYDTLAPNRDDL</sequence>
<evidence type="ECO:0000313" key="3">
    <source>
        <dbReference type="Proteomes" id="UP000230233"/>
    </source>
</evidence>
<organism evidence="2 3">
    <name type="scientific">Caenorhabditis nigoni</name>
    <dbReference type="NCBI Taxonomy" id="1611254"/>
    <lineage>
        <taxon>Eukaryota</taxon>
        <taxon>Metazoa</taxon>
        <taxon>Ecdysozoa</taxon>
        <taxon>Nematoda</taxon>
        <taxon>Chromadorea</taxon>
        <taxon>Rhabditida</taxon>
        <taxon>Rhabditina</taxon>
        <taxon>Rhabditomorpha</taxon>
        <taxon>Rhabditoidea</taxon>
        <taxon>Rhabditidae</taxon>
        <taxon>Peloderinae</taxon>
        <taxon>Caenorhabditis</taxon>
    </lineage>
</organism>
<dbReference type="EMBL" id="PDUG01000006">
    <property type="protein sequence ID" value="PIC18259.1"/>
    <property type="molecule type" value="Genomic_DNA"/>
</dbReference>
<name>A0A2G5STJ8_9PELO</name>
<accession>A0A2G5STJ8</accession>
<feature type="region of interest" description="Disordered" evidence="1">
    <location>
        <begin position="42"/>
        <end position="108"/>
    </location>
</feature>
<feature type="compositionally biased region" description="Polar residues" evidence="1">
    <location>
        <begin position="84"/>
        <end position="95"/>
    </location>
</feature>
<protein>
    <submittedName>
        <fullName evidence="2">Uncharacterized protein</fullName>
    </submittedName>
</protein>
<gene>
    <name evidence="2" type="primary">Cnig_chr_X.g24216</name>
    <name evidence="2" type="ORF">B9Z55_024216</name>
</gene>
<evidence type="ECO:0000313" key="2">
    <source>
        <dbReference type="EMBL" id="PIC18259.1"/>
    </source>
</evidence>